<dbReference type="EMBL" id="JAAKFY010000014">
    <property type="protein sequence ID" value="KAF3845653.1"/>
    <property type="molecule type" value="Genomic_DNA"/>
</dbReference>
<dbReference type="Proteomes" id="UP000518266">
    <property type="component" value="Unassembled WGS sequence"/>
</dbReference>
<feature type="non-terminal residue" evidence="1">
    <location>
        <position position="120"/>
    </location>
</feature>
<organism evidence="1 2">
    <name type="scientific">Dissostichus mawsoni</name>
    <name type="common">Antarctic cod</name>
    <dbReference type="NCBI Taxonomy" id="36200"/>
    <lineage>
        <taxon>Eukaryota</taxon>
        <taxon>Metazoa</taxon>
        <taxon>Chordata</taxon>
        <taxon>Craniata</taxon>
        <taxon>Vertebrata</taxon>
        <taxon>Euteleostomi</taxon>
        <taxon>Actinopterygii</taxon>
        <taxon>Neopterygii</taxon>
        <taxon>Teleostei</taxon>
        <taxon>Neoteleostei</taxon>
        <taxon>Acanthomorphata</taxon>
        <taxon>Eupercaria</taxon>
        <taxon>Perciformes</taxon>
        <taxon>Notothenioidei</taxon>
        <taxon>Nototheniidae</taxon>
        <taxon>Dissostichus</taxon>
    </lineage>
</organism>
<name>A0A7J5Y922_DISMA</name>
<protein>
    <submittedName>
        <fullName evidence="1">Uncharacterized protein</fullName>
    </submittedName>
</protein>
<sequence length="120" mass="13816">MYCWECLLFATDRFGVWSHTGFANFSCLTKAATRHQSTAGHLQAMVLLKTFGDTRKRVALKEVFDHILEHHEEYDGDTMLSADGFNARLDDFEFCFLLETFNGIFKHSDVLFGILQKQTL</sequence>
<evidence type="ECO:0000313" key="2">
    <source>
        <dbReference type="Proteomes" id="UP000518266"/>
    </source>
</evidence>
<dbReference type="OrthoDB" id="8962491at2759"/>
<evidence type="ECO:0000313" key="1">
    <source>
        <dbReference type="EMBL" id="KAF3845653.1"/>
    </source>
</evidence>
<reference evidence="1 2" key="1">
    <citation type="submission" date="2020-03" db="EMBL/GenBank/DDBJ databases">
        <title>Dissostichus mawsoni Genome sequencing and assembly.</title>
        <authorList>
            <person name="Park H."/>
        </authorList>
    </citation>
    <scope>NUCLEOTIDE SEQUENCE [LARGE SCALE GENOMIC DNA]</scope>
    <source>
        <strain evidence="1">DM0001</strain>
        <tissue evidence="1">Muscle</tissue>
    </source>
</reference>
<gene>
    <name evidence="1" type="ORF">F7725_002731</name>
</gene>
<comment type="caution">
    <text evidence="1">The sequence shown here is derived from an EMBL/GenBank/DDBJ whole genome shotgun (WGS) entry which is preliminary data.</text>
</comment>
<keyword evidence="2" id="KW-1185">Reference proteome</keyword>
<proteinExistence type="predicted"/>
<dbReference type="AlphaFoldDB" id="A0A7J5Y922"/>
<accession>A0A7J5Y922</accession>